<dbReference type="EMBL" id="LXQA010699075">
    <property type="protein sequence ID" value="MCI66625.1"/>
    <property type="molecule type" value="Genomic_DNA"/>
</dbReference>
<dbReference type="NCBIfam" id="TIGR00756">
    <property type="entry name" value="PPR"/>
    <property type="match status" value="1"/>
</dbReference>
<dbReference type="Gene3D" id="1.25.40.10">
    <property type="entry name" value="Tetratricopeptide repeat domain"/>
    <property type="match status" value="1"/>
</dbReference>
<accession>A0A392U3L1</accession>
<name>A0A392U3L1_9FABA</name>
<protein>
    <submittedName>
        <fullName evidence="3">Pentatricopeptide repeat-containing protein</fullName>
    </submittedName>
</protein>
<dbReference type="InterPro" id="IPR002885">
    <property type="entry name" value="PPR_rpt"/>
</dbReference>
<dbReference type="Proteomes" id="UP000265520">
    <property type="component" value="Unassembled WGS sequence"/>
</dbReference>
<dbReference type="AlphaFoldDB" id="A0A392U3L1"/>
<keyword evidence="1" id="KW-0677">Repeat</keyword>
<evidence type="ECO:0000313" key="3">
    <source>
        <dbReference type="EMBL" id="MCI66625.1"/>
    </source>
</evidence>
<reference evidence="3 4" key="1">
    <citation type="journal article" date="2018" name="Front. Plant Sci.">
        <title>Red Clover (Trifolium pratense) and Zigzag Clover (T. medium) - A Picture of Genomic Similarities and Differences.</title>
        <authorList>
            <person name="Dluhosova J."/>
            <person name="Istvanek J."/>
            <person name="Nedelnik J."/>
            <person name="Repkova J."/>
        </authorList>
    </citation>
    <scope>NUCLEOTIDE SEQUENCE [LARGE SCALE GENOMIC DNA]</scope>
    <source>
        <strain evidence="4">cv. 10/8</strain>
        <tissue evidence="3">Leaf</tissue>
    </source>
</reference>
<comment type="caution">
    <text evidence="3">The sequence shown here is derived from an EMBL/GenBank/DDBJ whole genome shotgun (WGS) entry which is preliminary data.</text>
</comment>
<dbReference type="InterPro" id="IPR011990">
    <property type="entry name" value="TPR-like_helical_dom_sf"/>
</dbReference>
<evidence type="ECO:0000313" key="4">
    <source>
        <dbReference type="Proteomes" id="UP000265520"/>
    </source>
</evidence>
<organism evidence="3 4">
    <name type="scientific">Trifolium medium</name>
    <dbReference type="NCBI Taxonomy" id="97028"/>
    <lineage>
        <taxon>Eukaryota</taxon>
        <taxon>Viridiplantae</taxon>
        <taxon>Streptophyta</taxon>
        <taxon>Embryophyta</taxon>
        <taxon>Tracheophyta</taxon>
        <taxon>Spermatophyta</taxon>
        <taxon>Magnoliopsida</taxon>
        <taxon>eudicotyledons</taxon>
        <taxon>Gunneridae</taxon>
        <taxon>Pentapetalae</taxon>
        <taxon>rosids</taxon>
        <taxon>fabids</taxon>
        <taxon>Fabales</taxon>
        <taxon>Fabaceae</taxon>
        <taxon>Papilionoideae</taxon>
        <taxon>50 kb inversion clade</taxon>
        <taxon>NPAAA clade</taxon>
        <taxon>Hologalegina</taxon>
        <taxon>IRL clade</taxon>
        <taxon>Trifolieae</taxon>
        <taxon>Trifolium</taxon>
    </lineage>
</organism>
<keyword evidence="4" id="KW-1185">Reference proteome</keyword>
<proteinExistence type="predicted"/>
<evidence type="ECO:0000256" key="1">
    <source>
        <dbReference type="ARBA" id="ARBA00022737"/>
    </source>
</evidence>
<dbReference type="PROSITE" id="PS51375">
    <property type="entry name" value="PPR"/>
    <property type="match status" value="1"/>
</dbReference>
<feature type="repeat" description="PPR" evidence="2">
    <location>
        <begin position="20"/>
        <end position="48"/>
    </location>
</feature>
<feature type="non-terminal residue" evidence="3">
    <location>
        <position position="48"/>
    </location>
</feature>
<evidence type="ECO:0000256" key="2">
    <source>
        <dbReference type="PROSITE-ProRule" id="PRU00708"/>
    </source>
</evidence>
<sequence length="48" mass="5194">MLGKVNDVEVKMLDRGASPTVSTFNAIMYGLCRVGKVSDAKGFLDVME</sequence>
<dbReference type="Pfam" id="PF12854">
    <property type="entry name" value="PPR_1"/>
    <property type="match status" value="1"/>
</dbReference>